<sequence length="88" mass="9817">MTPEITGQQKATGHQITVRTRRGGMRVAAVWLVLMSVAREIERVRIVTSSESGFEDLTISFAETFSGSLNEVLRQFKKMAWVATAELC</sequence>
<dbReference type="Proteomes" id="UP000592820">
    <property type="component" value="Unassembled WGS sequence"/>
</dbReference>
<protein>
    <submittedName>
        <fullName evidence="1">Uncharacterized protein</fullName>
    </submittedName>
</protein>
<organism evidence="1 2">
    <name type="scientific">Paraburkholderia youngii</name>
    <dbReference type="NCBI Taxonomy" id="2782701"/>
    <lineage>
        <taxon>Bacteria</taxon>
        <taxon>Pseudomonadati</taxon>
        <taxon>Pseudomonadota</taxon>
        <taxon>Betaproteobacteria</taxon>
        <taxon>Burkholderiales</taxon>
        <taxon>Burkholderiaceae</taxon>
        <taxon>Paraburkholderia</taxon>
    </lineage>
</organism>
<dbReference type="AlphaFoldDB" id="A0A7W8LF11"/>
<proteinExistence type="predicted"/>
<gene>
    <name evidence="1" type="ORF">HDG41_007624</name>
</gene>
<name>A0A7W8LF11_9BURK</name>
<dbReference type="EMBL" id="JACHDE010000035">
    <property type="protein sequence ID" value="MBB5405528.1"/>
    <property type="molecule type" value="Genomic_DNA"/>
</dbReference>
<evidence type="ECO:0000313" key="2">
    <source>
        <dbReference type="Proteomes" id="UP000592820"/>
    </source>
</evidence>
<dbReference type="RefSeq" id="WP_184228862.1">
    <property type="nucleotide sequence ID" value="NZ_JACHDE010000035.1"/>
</dbReference>
<comment type="caution">
    <text evidence="1">The sequence shown here is derived from an EMBL/GenBank/DDBJ whole genome shotgun (WGS) entry which is preliminary data.</text>
</comment>
<reference evidence="1 2" key="1">
    <citation type="submission" date="2020-08" db="EMBL/GenBank/DDBJ databases">
        <title>Genomic Encyclopedia of Type Strains, Phase IV (KMG-V): Genome sequencing to study the core and pangenomes of soil and plant-associated prokaryotes.</title>
        <authorList>
            <person name="Whitman W."/>
        </authorList>
    </citation>
    <scope>NUCLEOTIDE SEQUENCE [LARGE SCALE GENOMIC DNA]</scope>
    <source>
        <strain evidence="1 2">JPY162</strain>
    </source>
</reference>
<evidence type="ECO:0000313" key="1">
    <source>
        <dbReference type="EMBL" id="MBB5405528.1"/>
    </source>
</evidence>
<accession>A0A7W8LF11</accession>